<keyword evidence="3" id="KW-0808">Transferase</keyword>
<comment type="caution">
    <text evidence="11">The sequence shown here is derived from an EMBL/GenBank/DDBJ whole genome shotgun (WGS) entry which is preliminary data.</text>
</comment>
<evidence type="ECO:0000256" key="7">
    <source>
        <dbReference type="ARBA" id="ARBA00022840"/>
    </source>
</evidence>
<keyword evidence="4" id="KW-0548">Nucleotidyltransferase</keyword>
<evidence type="ECO:0000313" key="12">
    <source>
        <dbReference type="Proteomes" id="UP000018291"/>
    </source>
</evidence>
<dbReference type="SMART" id="SM00530">
    <property type="entry name" value="HTH_XRE"/>
    <property type="match status" value="1"/>
</dbReference>
<keyword evidence="5" id="KW-0479">Metal-binding</keyword>
<dbReference type="eggNOG" id="COG1669">
    <property type="taxonomic scope" value="Bacteria"/>
</dbReference>
<evidence type="ECO:0000256" key="1">
    <source>
        <dbReference type="ARBA" id="ARBA00001946"/>
    </source>
</evidence>
<dbReference type="InterPro" id="IPR052038">
    <property type="entry name" value="Type-VII_TA_antitoxin"/>
</dbReference>
<dbReference type="PROSITE" id="PS50943">
    <property type="entry name" value="HTH_CROC1"/>
    <property type="match status" value="1"/>
</dbReference>
<dbReference type="GO" id="GO:0003677">
    <property type="term" value="F:DNA binding"/>
    <property type="evidence" value="ECO:0007669"/>
    <property type="project" value="InterPro"/>
</dbReference>
<dbReference type="SUPFAM" id="SSF47413">
    <property type="entry name" value="lambda repressor-like DNA-binding domains"/>
    <property type="match status" value="1"/>
</dbReference>
<keyword evidence="6" id="KW-0547">Nucleotide-binding</keyword>
<comment type="similarity">
    <text evidence="9">Belongs to the MntA antitoxin family.</text>
</comment>
<keyword evidence="8" id="KW-0460">Magnesium</keyword>
<dbReference type="InterPro" id="IPR043519">
    <property type="entry name" value="NT_sf"/>
</dbReference>
<evidence type="ECO:0000256" key="3">
    <source>
        <dbReference type="ARBA" id="ARBA00022679"/>
    </source>
</evidence>
<keyword evidence="12" id="KW-1185">Reference proteome</keyword>
<dbReference type="Pfam" id="PF01909">
    <property type="entry name" value="NTP_transf_2"/>
    <property type="match status" value="1"/>
</dbReference>
<reference evidence="11 12" key="1">
    <citation type="journal article" date="2013" name="ISME J.">
        <title>Metabolic model for the filamentous 'Candidatus Microthrix parvicella' based on genomic and metagenomic analyses.</title>
        <authorList>
            <person name="Jon McIlroy S."/>
            <person name="Kristiansen R."/>
            <person name="Albertsen M."/>
            <person name="Michael Karst S."/>
            <person name="Rossetti S."/>
            <person name="Lund Nielsen J."/>
            <person name="Tandoi V."/>
            <person name="James Seviour R."/>
            <person name="Nielsen P.H."/>
        </authorList>
    </citation>
    <scope>NUCLEOTIDE SEQUENCE [LARGE SCALE GENOMIC DNA]</scope>
    <source>
        <strain evidence="11 12">RN1</strain>
    </source>
</reference>
<proteinExistence type="inferred from homology"/>
<dbReference type="AlphaFoldDB" id="R4Z1R6"/>
<keyword evidence="2" id="KW-1277">Toxin-antitoxin system</keyword>
<evidence type="ECO:0000256" key="4">
    <source>
        <dbReference type="ARBA" id="ARBA00022695"/>
    </source>
</evidence>
<evidence type="ECO:0000256" key="2">
    <source>
        <dbReference type="ARBA" id="ARBA00022649"/>
    </source>
</evidence>
<sequence length="172" mass="18353">MLCRADAVIREARRRSGLSQAELARRAHVSQPVISAYESGRREPGLSMLTRLVEASGHSVSLDLVSDPDRPRGLPDTPTGRKLRRRRRAIIEAAERCGATNICVFGSVARGTDTESSDVDLLVDLSPAVGILGLIGLEREIAEILGREVDVVPAASLKPGIASQALAEAIPL</sequence>
<organism evidence="11 12">
    <name type="scientific">Candidatus Neomicrothrix parvicella RN1</name>
    <dbReference type="NCBI Taxonomy" id="1229780"/>
    <lineage>
        <taxon>Bacteria</taxon>
        <taxon>Bacillati</taxon>
        <taxon>Actinomycetota</taxon>
        <taxon>Acidimicrobiia</taxon>
        <taxon>Acidimicrobiales</taxon>
        <taxon>Microthrixaceae</taxon>
        <taxon>Candidatus Neomicrothrix</taxon>
    </lineage>
</organism>
<evidence type="ECO:0000259" key="10">
    <source>
        <dbReference type="PROSITE" id="PS50943"/>
    </source>
</evidence>
<dbReference type="GO" id="GO:0016779">
    <property type="term" value="F:nucleotidyltransferase activity"/>
    <property type="evidence" value="ECO:0007669"/>
    <property type="project" value="UniProtKB-KW"/>
</dbReference>
<dbReference type="Proteomes" id="UP000018291">
    <property type="component" value="Unassembled WGS sequence"/>
</dbReference>
<gene>
    <name evidence="11" type="ORF">BN381_430016</name>
</gene>
<dbReference type="STRING" id="1229780.BN381_430016"/>
<dbReference type="Pfam" id="PF01381">
    <property type="entry name" value="HTH_3"/>
    <property type="match status" value="1"/>
</dbReference>
<evidence type="ECO:0000256" key="5">
    <source>
        <dbReference type="ARBA" id="ARBA00022723"/>
    </source>
</evidence>
<dbReference type="OrthoDB" id="9803128at2"/>
<dbReference type="InterPro" id="IPR010982">
    <property type="entry name" value="Lambda_DNA-bd_dom_sf"/>
</dbReference>
<protein>
    <submittedName>
        <fullName evidence="11">Putative Transcriptional regulator, XRE family</fullName>
    </submittedName>
</protein>
<dbReference type="Gene3D" id="1.10.260.40">
    <property type="entry name" value="lambda repressor-like DNA-binding domains"/>
    <property type="match status" value="1"/>
</dbReference>
<accession>R4Z1R6</accession>
<dbReference type="Gene3D" id="3.30.460.10">
    <property type="entry name" value="Beta Polymerase, domain 2"/>
    <property type="match status" value="1"/>
</dbReference>
<dbReference type="CDD" id="cd00093">
    <property type="entry name" value="HTH_XRE"/>
    <property type="match status" value="1"/>
</dbReference>
<dbReference type="GO" id="GO:0046872">
    <property type="term" value="F:metal ion binding"/>
    <property type="evidence" value="ECO:0007669"/>
    <property type="project" value="UniProtKB-KW"/>
</dbReference>
<evidence type="ECO:0000313" key="11">
    <source>
        <dbReference type="EMBL" id="CCM64620.1"/>
    </source>
</evidence>
<dbReference type="InterPro" id="IPR001387">
    <property type="entry name" value="Cro/C1-type_HTH"/>
</dbReference>
<feature type="domain" description="HTH cro/C1-type" evidence="10">
    <location>
        <begin position="9"/>
        <end position="64"/>
    </location>
</feature>
<dbReference type="HOGENOM" id="CLU_130257_0_0_11"/>
<dbReference type="CDD" id="cd05403">
    <property type="entry name" value="NT_KNTase_like"/>
    <property type="match status" value="1"/>
</dbReference>
<dbReference type="SUPFAM" id="SSF81301">
    <property type="entry name" value="Nucleotidyltransferase"/>
    <property type="match status" value="1"/>
</dbReference>
<dbReference type="eggNOG" id="COG1396">
    <property type="taxonomic scope" value="Bacteria"/>
</dbReference>
<evidence type="ECO:0000256" key="6">
    <source>
        <dbReference type="ARBA" id="ARBA00022741"/>
    </source>
</evidence>
<dbReference type="InterPro" id="IPR002934">
    <property type="entry name" value="Polymerase_NTP_transf_dom"/>
</dbReference>
<dbReference type="RefSeq" id="WP_012228834.1">
    <property type="nucleotide sequence ID" value="NZ_HG422565.1"/>
</dbReference>
<dbReference type="PANTHER" id="PTHR33571:SF12">
    <property type="entry name" value="BSL3053 PROTEIN"/>
    <property type="match status" value="1"/>
</dbReference>
<dbReference type="EMBL" id="CANL01000038">
    <property type="protein sequence ID" value="CCM64620.1"/>
    <property type="molecule type" value="Genomic_DNA"/>
</dbReference>
<evidence type="ECO:0000256" key="8">
    <source>
        <dbReference type="ARBA" id="ARBA00022842"/>
    </source>
</evidence>
<dbReference type="GO" id="GO:0005524">
    <property type="term" value="F:ATP binding"/>
    <property type="evidence" value="ECO:0007669"/>
    <property type="project" value="UniProtKB-KW"/>
</dbReference>
<dbReference type="PANTHER" id="PTHR33571">
    <property type="entry name" value="SSL8005 PROTEIN"/>
    <property type="match status" value="1"/>
</dbReference>
<comment type="cofactor">
    <cofactor evidence="1">
        <name>Mg(2+)</name>
        <dbReference type="ChEBI" id="CHEBI:18420"/>
    </cofactor>
</comment>
<evidence type="ECO:0000256" key="9">
    <source>
        <dbReference type="ARBA" id="ARBA00038276"/>
    </source>
</evidence>
<name>R4Z1R6_9ACTN</name>
<keyword evidence="7" id="KW-0067">ATP-binding</keyword>